<gene>
    <name evidence="1" type="ORF">Natoc_0308</name>
</gene>
<evidence type="ECO:0008006" key="3">
    <source>
        <dbReference type="Google" id="ProtNLM"/>
    </source>
</evidence>
<evidence type="ECO:0000313" key="1">
    <source>
        <dbReference type="EMBL" id="AGB36178.1"/>
    </source>
</evidence>
<reference evidence="1 2" key="1">
    <citation type="submission" date="2012-11" db="EMBL/GenBank/DDBJ databases">
        <title>FINISHED of Natronococcus occultus SP4, DSM 3396.</title>
        <authorList>
            <consortium name="DOE Joint Genome Institute"/>
            <person name="Eisen J."/>
            <person name="Huntemann M."/>
            <person name="Wei C.-L."/>
            <person name="Han J."/>
            <person name="Detter J.C."/>
            <person name="Han C."/>
            <person name="Tapia R."/>
            <person name="Chen A."/>
            <person name="Kyrpides N."/>
            <person name="Mavromatis K."/>
            <person name="Markowitz V."/>
            <person name="Szeto E."/>
            <person name="Ivanova N."/>
            <person name="Mikhailova N."/>
            <person name="Ovchinnikova G."/>
            <person name="Pagani I."/>
            <person name="Pati A."/>
            <person name="Goodwin L."/>
            <person name="Nordberg H.P."/>
            <person name="Cantor M.N."/>
            <person name="Hua S.X."/>
            <person name="Woyke T."/>
            <person name="Eisen J."/>
            <person name="Klenk H.-P."/>
            <person name="Klenk H.-P."/>
        </authorList>
    </citation>
    <scope>NUCLEOTIDE SEQUENCE [LARGE SCALE GENOMIC DNA]</scope>
    <source>
        <strain evidence="1 2">SP4</strain>
    </source>
</reference>
<dbReference type="Proteomes" id="UP000010878">
    <property type="component" value="Chromosome"/>
</dbReference>
<accession>L0JWD7</accession>
<proteinExistence type="predicted"/>
<dbReference type="EMBL" id="CP003929">
    <property type="protein sequence ID" value="AGB36178.1"/>
    <property type="molecule type" value="Genomic_DNA"/>
</dbReference>
<dbReference type="KEGG" id="nou:Natoc_0308"/>
<protein>
    <recommendedName>
        <fullName evidence="3">PRC-barrel domain-containing protein</fullName>
    </recommendedName>
</protein>
<dbReference type="HOGENOM" id="CLU_172269_2_0_2"/>
<dbReference type="eggNOG" id="arCOG08931">
    <property type="taxonomic scope" value="Archaea"/>
</dbReference>
<name>L0JWD7_9EURY</name>
<dbReference type="STRING" id="694430.Natoc_0308"/>
<keyword evidence="2" id="KW-1185">Reference proteome</keyword>
<organism evidence="1 2">
    <name type="scientific">Natronococcus occultus SP4</name>
    <dbReference type="NCBI Taxonomy" id="694430"/>
    <lineage>
        <taxon>Archaea</taxon>
        <taxon>Methanobacteriati</taxon>
        <taxon>Methanobacteriota</taxon>
        <taxon>Stenosarchaea group</taxon>
        <taxon>Halobacteria</taxon>
        <taxon>Halobacteriales</taxon>
        <taxon>Natrialbaceae</taxon>
        <taxon>Natronococcus</taxon>
    </lineage>
</organism>
<dbReference type="RefSeq" id="WP_015319634.1">
    <property type="nucleotide sequence ID" value="NC_019974.1"/>
</dbReference>
<sequence>MCATFTAEDEGKDVVNDNGDQIGIVTEVDAGTAYVDPDPNVTDTFKSQLGWGDADEEAYPLDENNVKAVTDREIRLKRL</sequence>
<evidence type="ECO:0000313" key="2">
    <source>
        <dbReference type="Proteomes" id="UP000010878"/>
    </source>
</evidence>
<dbReference type="OrthoDB" id="229248at2157"/>
<dbReference type="GeneID" id="14405336"/>
<dbReference type="AlphaFoldDB" id="L0JWD7"/>